<protein>
    <submittedName>
        <fullName evidence="13">TonB-dependent receptor plug domain-containing protein</fullName>
    </submittedName>
</protein>
<gene>
    <name evidence="13" type="ORF">FJU31_08855</name>
</gene>
<evidence type="ECO:0000256" key="6">
    <source>
        <dbReference type="ARBA" id="ARBA00023136"/>
    </source>
</evidence>
<sequence>MAQFVRTRRHLLSQALFLALLPLAASAQDADSASATQDLDAVTVTGSRIKRASVEGPAPVNVISAQQIQKEGFVTVYDALKTLTEATGTVEAASQWGSHTPNASGLNLRGMGPNRTLLLVNGRRVADYPLPYGGETNFSNYSNIPAAAVERIEVLTGGASAIYGSDAIAGVVNVILKTHYDGDEVRVRGGTSTEGGRDTWDLSWAGGKTGDHWSVTYALQYTKRDPLFGRDRTQMDDADDAPYPSWNMEQRKVGFRPTAGLALIDPGTGERLPPPTGTCEKFDGEYYTADRLVYNYNANTVTNTGRLCGMSADYANWLLTGGSENLAGNLYATFDFGNDLQAWSNLAVYRSEALWGTNPPSVTLVDDANGYYWDANRDRPILGVRQFTPNEVGGLDTLRNTNRELSWDVSAGLRGRLADRFDWSASAGRSYYRVEERQNVVDEQKSYDFFLGPRLGTTADGEAIYALNESRWWNPITPDQYWQMGTVARNRASSWVNQASADITGELFQGWAGPVSFAAVAEVARQGYHLSPDPRAGIDFDLQNVDRGGGERTRYSAGVEFKIPLADSLIATAAARYDRYGSYKADDSADAVSIGSQKETTWNAGLEWRPFESLLVRGSYATSFHAPDMHYLLGQPSSSQVLTYDRLRCIESGAYLVNECGAGNPDVWYAFDVNRRGTPLLRSETGDSWTVGFVWDVLPNLSVSADYWAIKLQDMIVDVGADEVLASEAGCLTGKNIDGTPWSNPAGGEYCAGILARVNRDSNGRLVSIERGPFNLASREVRGIDLTARYRLETAAWGSFQLGVNYTNQLSTKEQRYAKDPNPERRDRDLRSKLRASLGWQHGNWNANVYADRVGSVPGVRYHWGTDRLDNPGGCLPFADGYVPSDSPSLNCLEPLTRPDGSANPNPNAGQQTSRYYGRVGPFITWNFNVGYQVTEHMKINAYVNNAFNAASWNHKDPYKADYDFAPTRLLGAVGREFALEYVFTF</sequence>
<dbReference type="PANTHER" id="PTHR47234:SF1">
    <property type="entry name" value="TONB-DEPENDENT RECEPTOR"/>
    <property type="match status" value="1"/>
</dbReference>
<organism evidence="13 14">
    <name type="scientific">Stenotrophomonas cyclobalanopsidis</name>
    <dbReference type="NCBI Taxonomy" id="2771362"/>
    <lineage>
        <taxon>Bacteria</taxon>
        <taxon>Pseudomonadati</taxon>
        <taxon>Pseudomonadota</taxon>
        <taxon>Gammaproteobacteria</taxon>
        <taxon>Lysobacterales</taxon>
        <taxon>Lysobacteraceae</taxon>
        <taxon>Stenotrophomonas</taxon>
    </lineage>
</organism>
<dbReference type="InterPro" id="IPR006311">
    <property type="entry name" value="TAT_signal"/>
</dbReference>
<dbReference type="Proteomes" id="UP000326367">
    <property type="component" value="Unassembled WGS sequence"/>
</dbReference>
<dbReference type="SUPFAM" id="SSF56935">
    <property type="entry name" value="Porins"/>
    <property type="match status" value="1"/>
</dbReference>
<evidence type="ECO:0000256" key="8">
    <source>
        <dbReference type="PROSITE-ProRule" id="PRU01360"/>
    </source>
</evidence>
<dbReference type="InterPro" id="IPR037066">
    <property type="entry name" value="Plug_dom_sf"/>
</dbReference>
<dbReference type="InterPro" id="IPR036942">
    <property type="entry name" value="Beta-barrel_TonB_sf"/>
</dbReference>
<dbReference type="InterPro" id="IPR012910">
    <property type="entry name" value="Plug_dom"/>
</dbReference>
<dbReference type="RefSeq" id="WP_150454416.1">
    <property type="nucleotide sequence ID" value="NZ_VYKI01000008.1"/>
</dbReference>
<dbReference type="PANTHER" id="PTHR47234">
    <property type="match status" value="1"/>
</dbReference>
<proteinExistence type="inferred from homology"/>
<dbReference type="EMBL" id="VYKI01000008">
    <property type="protein sequence ID" value="KAA8999614.1"/>
    <property type="molecule type" value="Genomic_DNA"/>
</dbReference>
<keyword evidence="14" id="KW-1185">Reference proteome</keyword>
<feature type="domain" description="TonB-dependent receptor-like beta-barrel" evidence="11">
    <location>
        <begin position="364"/>
        <end position="946"/>
    </location>
</feature>
<dbReference type="Pfam" id="PF00593">
    <property type="entry name" value="TonB_dep_Rec_b-barrel"/>
    <property type="match status" value="1"/>
</dbReference>
<dbReference type="PROSITE" id="PS52016">
    <property type="entry name" value="TONB_DEPENDENT_REC_3"/>
    <property type="match status" value="1"/>
</dbReference>
<comment type="similarity">
    <text evidence="8 9">Belongs to the TonB-dependent receptor family.</text>
</comment>
<keyword evidence="3 8" id="KW-1134">Transmembrane beta strand</keyword>
<keyword evidence="6 8" id="KW-0472">Membrane</keyword>
<dbReference type="Gene3D" id="2.170.130.10">
    <property type="entry name" value="TonB-dependent receptor, plug domain"/>
    <property type="match status" value="1"/>
</dbReference>
<evidence type="ECO:0000313" key="14">
    <source>
        <dbReference type="Proteomes" id="UP000326367"/>
    </source>
</evidence>
<keyword evidence="10" id="KW-0732">Signal</keyword>
<feature type="domain" description="TonB-dependent receptor plug" evidence="12">
    <location>
        <begin position="55"/>
        <end position="171"/>
    </location>
</feature>
<feature type="chain" id="PRO_5046500886" evidence="10">
    <location>
        <begin position="28"/>
        <end position="986"/>
    </location>
</feature>
<evidence type="ECO:0000256" key="10">
    <source>
        <dbReference type="SAM" id="SignalP"/>
    </source>
</evidence>
<dbReference type="Pfam" id="PF07715">
    <property type="entry name" value="Plug"/>
    <property type="match status" value="1"/>
</dbReference>
<keyword evidence="4 8" id="KW-0812">Transmembrane</keyword>
<dbReference type="InterPro" id="IPR000531">
    <property type="entry name" value="Beta-barrel_TonB"/>
</dbReference>
<evidence type="ECO:0000256" key="4">
    <source>
        <dbReference type="ARBA" id="ARBA00022692"/>
    </source>
</evidence>
<dbReference type="PROSITE" id="PS51318">
    <property type="entry name" value="TAT"/>
    <property type="match status" value="1"/>
</dbReference>
<keyword evidence="2 8" id="KW-0813">Transport</keyword>
<evidence type="ECO:0000256" key="5">
    <source>
        <dbReference type="ARBA" id="ARBA00023077"/>
    </source>
</evidence>
<evidence type="ECO:0000259" key="11">
    <source>
        <dbReference type="Pfam" id="PF00593"/>
    </source>
</evidence>
<evidence type="ECO:0000313" key="13">
    <source>
        <dbReference type="EMBL" id="KAA8999614.1"/>
    </source>
</evidence>
<evidence type="ECO:0000256" key="2">
    <source>
        <dbReference type="ARBA" id="ARBA00022448"/>
    </source>
</evidence>
<keyword evidence="5 9" id="KW-0798">TonB box</keyword>
<keyword evidence="13" id="KW-0675">Receptor</keyword>
<evidence type="ECO:0000259" key="12">
    <source>
        <dbReference type="Pfam" id="PF07715"/>
    </source>
</evidence>
<reference evidence="13 14" key="1">
    <citation type="journal article" date="2020" name="Antonie Van Leeuwenhoek">
        <title>Stenotrophomonas cyclobalanopsidis sp. nov., isolated from the leaf spot disease of Cyclobalanopsis patelliformis.</title>
        <authorList>
            <person name="Bian D.R."/>
            <person name="Xue H."/>
            <person name="Piao C.G."/>
            <person name="Li Y."/>
        </authorList>
    </citation>
    <scope>NUCLEOTIDE SEQUENCE [LARGE SCALE GENOMIC DNA]</scope>
    <source>
        <strain evidence="13 14">TPQG1-4</strain>
    </source>
</reference>
<evidence type="ECO:0000256" key="9">
    <source>
        <dbReference type="RuleBase" id="RU003357"/>
    </source>
</evidence>
<evidence type="ECO:0000256" key="7">
    <source>
        <dbReference type="ARBA" id="ARBA00023237"/>
    </source>
</evidence>
<keyword evidence="7 8" id="KW-0998">Cell outer membrane</keyword>
<comment type="subcellular location">
    <subcellularLocation>
        <location evidence="1 8">Cell outer membrane</location>
        <topology evidence="1 8">Multi-pass membrane protein</topology>
    </subcellularLocation>
</comment>
<evidence type="ECO:0000256" key="3">
    <source>
        <dbReference type="ARBA" id="ARBA00022452"/>
    </source>
</evidence>
<feature type="signal peptide" evidence="10">
    <location>
        <begin position="1"/>
        <end position="27"/>
    </location>
</feature>
<accession>A0ABQ6T1V8</accession>
<dbReference type="Gene3D" id="2.40.170.20">
    <property type="entry name" value="TonB-dependent receptor, beta-barrel domain"/>
    <property type="match status" value="1"/>
</dbReference>
<name>A0ABQ6T1V8_9GAMM</name>
<dbReference type="InterPro" id="IPR039426">
    <property type="entry name" value="TonB-dep_rcpt-like"/>
</dbReference>
<comment type="caution">
    <text evidence="13">The sequence shown here is derived from an EMBL/GenBank/DDBJ whole genome shotgun (WGS) entry which is preliminary data.</text>
</comment>
<evidence type="ECO:0000256" key="1">
    <source>
        <dbReference type="ARBA" id="ARBA00004571"/>
    </source>
</evidence>